<accession>A0A517VS65</accession>
<sequence>MKYLLLLTIFVVGCSETTDPGTASNATSENLGERNIPVPEDDKIAAAALATIKTKLKCERCGIKRDEEDKTGFRYYVDCDGIKYVVTYDPEKDEVLSSELITEK</sequence>
<feature type="region of interest" description="Disordered" evidence="1">
    <location>
        <begin position="17"/>
        <end position="36"/>
    </location>
</feature>
<dbReference type="AlphaFoldDB" id="A0A517VS65"/>
<evidence type="ECO:0000313" key="2">
    <source>
        <dbReference type="EMBL" id="QDT95810.1"/>
    </source>
</evidence>
<dbReference type="EMBL" id="CP037920">
    <property type="protein sequence ID" value="QDT95810.1"/>
    <property type="molecule type" value="Genomic_DNA"/>
</dbReference>
<reference evidence="2 3" key="1">
    <citation type="submission" date="2019-03" db="EMBL/GenBank/DDBJ databases">
        <title>Deep-cultivation of Planctomycetes and their phenomic and genomic characterization uncovers novel biology.</title>
        <authorList>
            <person name="Wiegand S."/>
            <person name="Jogler M."/>
            <person name="Boedeker C."/>
            <person name="Pinto D."/>
            <person name="Vollmers J."/>
            <person name="Rivas-Marin E."/>
            <person name="Kohn T."/>
            <person name="Peeters S.H."/>
            <person name="Heuer A."/>
            <person name="Rast P."/>
            <person name="Oberbeckmann S."/>
            <person name="Bunk B."/>
            <person name="Jeske O."/>
            <person name="Meyerdierks A."/>
            <person name="Storesund J.E."/>
            <person name="Kallscheuer N."/>
            <person name="Luecker S."/>
            <person name="Lage O.M."/>
            <person name="Pohl T."/>
            <person name="Merkel B.J."/>
            <person name="Hornburger P."/>
            <person name="Mueller R.-W."/>
            <person name="Bruemmer F."/>
            <person name="Labrenz M."/>
            <person name="Spormann A.M."/>
            <person name="Op den Camp H."/>
            <person name="Overmann J."/>
            <person name="Amann R."/>
            <person name="Jetten M.S.M."/>
            <person name="Mascher T."/>
            <person name="Medema M.H."/>
            <person name="Devos D.P."/>
            <person name="Kaster A.-K."/>
            <person name="Ovreas L."/>
            <person name="Rohde M."/>
            <person name="Galperin M.Y."/>
            <person name="Jogler C."/>
        </authorList>
    </citation>
    <scope>NUCLEOTIDE SEQUENCE [LARGE SCALE GENOMIC DNA]</scope>
    <source>
        <strain evidence="2 3">V144</strain>
    </source>
</reference>
<gene>
    <name evidence="2" type="ORF">V144x_12570</name>
</gene>
<proteinExistence type="predicted"/>
<feature type="compositionally biased region" description="Polar residues" evidence="1">
    <location>
        <begin position="17"/>
        <end position="30"/>
    </location>
</feature>
<evidence type="ECO:0008006" key="4">
    <source>
        <dbReference type="Google" id="ProtNLM"/>
    </source>
</evidence>
<dbReference type="Proteomes" id="UP000318704">
    <property type="component" value="Chromosome"/>
</dbReference>
<dbReference type="RefSeq" id="WP_144982891.1">
    <property type="nucleotide sequence ID" value="NZ_CP037920.1"/>
</dbReference>
<dbReference type="KEGG" id="gaw:V144x_12570"/>
<evidence type="ECO:0000313" key="3">
    <source>
        <dbReference type="Proteomes" id="UP000318704"/>
    </source>
</evidence>
<protein>
    <recommendedName>
        <fullName evidence="4">PepSY domain-containing protein</fullName>
    </recommendedName>
</protein>
<organism evidence="2 3">
    <name type="scientific">Gimesia aquarii</name>
    <dbReference type="NCBI Taxonomy" id="2527964"/>
    <lineage>
        <taxon>Bacteria</taxon>
        <taxon>Pseudomonadati</taxon>
        <taxon>Planctomycetota</taxon>
        <taxon>Planctomycetia</taxon>
        <taxon>Planctomycetales</taxon>
        <taxon>Planctomycetaceae</taxon>
        <taxon>Gimesia</taxon>
    </lineage>
</organism>
<evidence type="ECO:0000256" key="1">
    <source>
        <dbReference type="SAM" id="MobiDB-lite"/>
    </source>
</evidence>
<name>A0A517VS65_9PLAN</name>